<dbReference type="Proteomes" id="UP000005808">
    <property type="component" value="Unassembled WGS sequence"/>
</dbReference>
<dbReference type="InterPro" id="IPR006153">
    <property type="entry name" value="Cation/H_exchanger_TM"/>
</dbReference>
<reference evidence="9 10" key="1">
    <citation type="journal article" date="2012" name="J. Bacteriol.">
        <title>De Novo Genome Project of Cupriavidus basilensis OR16.</title>
        <authorList>
            <person name="Cserhati M."/>
            <person name="Kriszt B."/>
            <person name="Szoboszlay S."/>
            <person name="Toth A."/>
            <person name="Szabo I."/>
            <person name="Tancsics A."/>
            <person name="Nagy I."/>
            <person name="Horvath B."/>
            <person name="Nagy I."/>
            <person name="Kukolya J."/>
        </authorList>
    </citation>
    <scope>NUCLEOTIDE SEQUENCE [LARGE SCALE GENOMIC DNA]</scope>
    <source>
        <strain evidence="9 10">OR16</strain>
    </source>
</reference>
<sequence length="407" mass="42381">MNPISLFFAQACLVVGTPFILWRGLRIGSVVPLVAMQIVGGILLGPSLLGALWPQGWQVLFGPAQLSALTGLQWLAVVLFAFLSGLHIGGAQHAQQRGMRRIATAAALGSVLVPFALGTAAGAWLAYAVPDAVGHAASAWQFAFAVGVSMAVTALPVLGAILREMKLSDSVPGQLAVGCAAFSDAAIWLALSAILASAGRSSTYDFLRLACLGLAYVGAMLWLVRPLLARMLPRMAAVDARLALVAVLIFGSALISESIGLHYILGGFLAGVVLPRDAVGELRRQLEPATVVVLMPFFFLMTGLRTDIAIGGHETLLVFGLCTVVAVASKVAGTALPARLAGLPRREAWMLGALAQTKGLMEVVVLGILFEAGLIGMTAFSGLLLMALATTVLAKPLTRAAARLCER</sequence>
<dbReference type="Gene3D" id="1.20.1530.20">
    <property type="match status" value="1"/>
</dbReference>
<feature type="transmembrane region" description="Helical" evidence="7">
    <location>
        <begin position="30"/>
        <end position="52"/>
    </location>
</feature>
<keyword evidence="5" id="KW-0406">Ion transport</keyword>
<evidence type="ECO:0000256" key="3">
    <source>
        <dbReference type="ARBA" id="ARBA00022692"/>
    </source>
</evidence>
<dbReference type="GO" id="GO:1902600">
    <property type="term" value="P:proton transmembrane transport"/>
    <property type="evidence" value="ECO:0007669"/>
    <property type="project" value="InterPro"/>
</dbReference>
<feature type="transmembrane region" description="Helical" evidence="7">
    <location>
        <begin position="139"/>
        <end position="162"/>
    </location>
</feature>
<evidence type="ECO:0000256" key="2">
    <source>
        <dbReference type="ARBA" id="ARBA00022448"/>
    </source>
</evidence>
<protein>
    <submittedName>
        <fullName evidence="9">Kef-type K+ transport system, membrane component</fullName>
    </submittedName>
</protein>
<evidence type="ECO:0000313" key="10">
    <source>
        <dbReference type="Proteomes" id="UP000005808"/>
    </source>
</evidence>
<comment type="subcellular location">
    <subcellularLocation>
        <location evidence="1">Membrane</location>
        <topology evidence="1">Multi-pass membrane protein</topology>
    </subcellularLocation>
</comment>
<evidence type="ECO:0000259" key="8">
    <source>
        <dbReference type="Pfam" id="PF00999"/>
    </source>
</evidence>
<gene>
    <name evidence="9" type="ORF">OR16_13849</name>
</gene>
<evidence type="ECO:0000256" key="5">
    <source>
        <dbReference type="ARBA" id="ARBA00023065"/>
    </source>
</evidence>
<keyword evidence="3 7" id="KW-0812">Transmembrane</keyword>
<dbReference type="PANTHER" id="PTHR32468:SF0">
    <property type="entry name" value="K(+)_H(+) ANTIPORTER 1"/>
    <property type="match status" value="1"/>
</dbReference>
<keyword evidence="4 7" id="KW-1133">Transmembrane helix</keyword>
<dbReference type="InterPro" id="IPR050794">
    <property type="entry name" value="CPA2_transporter"/>
</dbReference>
<name>H1S4P1_9BURK</name>
<dbReference type="RefSeq" id="WP_006158378.1">
    <property type="nucleotide sequence ID" value="NZ_AHJE01000032.1"/>
</dbReference>
<keyword evidence="6 7" id="KW-0472">Membrane</keyword>
<accession>H1S4P1</accession>
<feature type="transmembrane region" description="Helical" evidence="7">
    <location>
        <begin position="72"/>
        <end position="90"/>
    </location>
</feature>
<feature type="transmembrane region" description="Helical" evidence="7">
    <location>
        <begin position="286"/>
        <end position="304"/>
    </location>
</feature>
<feature type="transmembrane region" description="Helical" evidence="7">
    <location>
        <begin position="206"/>
        <end position="224"/>
    </location>
</feature>
<dbReference type="PATRIC" id="fig|1127483.3.peg.2774"/>
<dbReference type="InterPro" id="IPR038770">
    <property type="entry name" value="Na+/solute_symporter_sf"/>
</dbReference>
<feature type="transmembrane region" description="Helical" evidence="7">
    <location>
        <begin position="174"/>
        <end position="194"/>
    </location>
</feature>
<dbReference type="EMBL" id="AHJE01000032">
    <property type="protein sequence ID" value="EHP42489.1"/>
    <property type="molecule type" value="Genomic_DNA"/>
</dbReference>
<keyword evidence="2" id="KW-0813">Transport</keyword>
<organism evidence="9 10">
    <name type="scientific">Cupriavidus basilensis OR16</name>
    <dbReference type="NCBI Taxonomy" id="1127483"/>
    <lineage>
        <taxon>Bacteria</taxon>
        <taxon>Pseudomonadati</taxon>
        <taxon>Pseudomonadota</taxon>
        <taxon>Betaproteobacteria</taxon>
        <taxon>Burkholderiales</taxon>
        <taxon>Burkholderiaceae</taxon>
        <taxon>Cupriavidus</taxon>
    </lineage>
</organism>
<evidence type="ECO:0000256" key="1">
    <source>
        <dbReference type="ARBA" id="ARBA00004141"/>
    </source>
</evidence>
<feature type="transmembrane region" description="Helical" evidence="7">
    <location>
        <begin position="316"/>
        <end position="336"/>
    </location>
</feature>
<dbReference type="Pfam" id="PF00999">
    <property type="entry name" value="Na_H_Exchanger"/>
    <property type="match status" value="1"/>
</dbReference>
<feature type="transmembrane region" description="Helical" evidence="7">
    <location>
        <begin position="374"/>
        <end position="394"/>
    </location>
</feature>
<dbReference type="OrthoDB" id="9793589at2"/>
<dbReference type="GO" id="GO:0015297">
    <property type="term" value="F:antiporter activity"/>
    <property type="evidence" value="ECO:0007669"/>
    <property type="project" value="InterPro"/>
</dbReference>
<dbReference type="AlphaFoldDB" id="H1S4P1"/>
<evidence type="ECO:0000256" key="6">
    <source>
        <dbReference type="ARBA" id="ARBA00023136"/>
    </source>
</evidence>
<feature type="domain" description="Cation/H+ exchanger transmembrane" evidence="8">
    <location>
        <begin position="25"/>
        <end position="396"/>
    </location>
</feature>
<comment type="caution">
    <text evidence="9">The sequence shown here is derived from an EMBL/GenBank/DDBJ whole genome shotgun (WGS) entry which is preliminary data.</text>
</comment>
<evidence type="ECO:0000313" key="9">
    <source>
        <dbReference type="EMBL" id="EHP42489.1"/>
    </source>
</evidence>
<feature type="transmembrane region" description="Helical" evidence="7">
    <location>
        <begin position="236"/>
        <end position="255"/>
    </location>
</feature>
<dbReference type="PANTHER" id="PTHR32468">
    <property type="entry name" value="CATION/H + ANTIPORTER"/>
    <property type="match status" value="1"/>
</dbReference>
<evidence type="ECO:0000256" key="7">
    <source>
        <dbReference type="SAM" id="Phobius"/>
    </source>
</evidence>
<evidence type="ECO:0000256" key="4">
    <source>
        <dbReference type="ARBA" id="ARBA00022989"/>
    </source>
</evidence>
<dbReference type="GO" id="GO:0016020">
    <property type="term" value="C:membrane"/>
    <property type="evidence" value="ECO:0007669"/>
    <property type="project" value="UniProtKB-SubCell"/>
</dbReference>
<proteinExistence type="predicted"/>
<feature type="transmembrane region" description="Helical" evidence="7">
    <location>
        <begin position="102"/>
        <end position="127"/>
    </location>
</feature>
<feature type="transmembrane region" description="Helical" evidence="7">
    <location>
        <begin position="6"/>
        <end position="23"/>
    </location>
</feature>